<keyword evidence="3" id="KW-1185">Reference proteome</keyword>
<feature type="region of interest" description="Disordered" evidence="1">
    <location>
        <begin position="252"/>
        <end position="273"/>
    </location>
</feature>
<feature type="compositionally biased region" description="Low complexity" evidence="1">
    <location>
        <begin position="15"/>
        <end position="25"/>
    </location>
</feature>
<dbReference type="AlphaFoldDB" id="A0A6G1KAK9"/>
<proteinExistence type="predicted"/>
<reference evidence="2" key="1">
    <citation type="journal article" date="2020" name="Stud. Mycol.">
        <title>101 Dothideomycetes genomes: a test case for predicting lifestyles and emergence of pathogens.</title>
        <authorList>
            <person name="Haridas S."/>
            <person name="Albert R."/>
            <person name="Binder M."/>
            <person name="Bloem J."/>
            <person name="Labutti K."/>
            <person name="Salamov A."/>
            <person name="Andreopoulos B."/>
            <person name="Baker S."/>
            <person name="Barry K."/>
            <person name="Bills G."/>
            <person name="Bluhm B."/>
            <person name="Cannon C."/>
            <person name="Castanera R."/>
            <person name="Culley D."/>
            <person name="Daum C."/>
            <person name="Ezra D."/>
            <person name="Gonzalez J."/>
            <person name="Henrissat B."/>
            <person name="Kuo A."/>
            <person name="Liang C."/>
            <person name="Lipzen A."/>
            <person name="Lutzoni F."/>
            <person name="Magnuson J."/>
            <person name="Mondo S."/>
            <person name="Nolan M."/>
            <person name="Ohm R."/>
            <person name="Pangilinan J."/>
            <person name="Park H.-J."/>
            <person name="Ramirez L."/>
            <person name="Alfaro M."/>
            <person name="Sun H."/>
            <person name="Tritt A."/>
            <person name="Yoshinaga Y."/>
            <person name="Zwiers L.-H."/>
            <person name="Turgeon B."/>
            <person name="Goodwin S."/>
            <person name="Spatafora J."/>
            <person name="Crous P."/>
            <person name="Grigoriev I."/>
        </authorList>
    </citation>
    <scope>NUCLEOTIDE SEQUENCE</scope>
    <source>
        <strain evidence="2">CBS 279.74</strain>
    </source>
</reference>
<evidence type="ECO:0000313" key="2">
    <source>
        <dbReference type="EMBL" id="KAF2709854.1"/>
    </source>
</evidence>
<feature type="region of interest" description="Disordered" evidence="1">
    <location>
        <begin position="327"/>
        <end position="420"/>
    </location>
</feature>
<dbReference type="EMBL" id="MU005769">
    <property type="protein sequence ID" value="KAF2709854.1"/>
    <property type="molecule type" value="Genomic_DNA"/>
</dbReference>
<name>A0A6G1KAK9_9PLEO</name>
<gene>
    <name evidence="2" type="ORF">K504DRAFT_454259</name>
</gene>
<sequence>MAAIPGFGPSSSPARSKNSRNPKSSRSQRRADAVLSSPATPSRVSKKGQKERDKPRKTPKVAQTLRRSRRDSSPVPPGYARDPNHVRSELESGLASAGGFSSAVSPSTRSASARDDPSFQPQDQDSDDGLAQVAYPRPRSPPPHRAAAAAGHLSARVRPAGFSVYNTNLYKTVVVRKKPQATACQPCASSSAKCVRLYNVQSKGSKTVLANVRILVLSYLAYNKGRLINAPALKAAHARLKAVHLKETRSKLEVPSLNSSRSPRSSSSANKADLTVQRDIHARLLAVKRHVKASKACLLDIRAQLLAFNKDFHAAFLGQYIVPQTQGASASSSSAPPDSVGFTPQSKALARKLRQRLSTSAAPPVVSTEADTGAPPASTSHAKVINLSGGESASKDRSTLDKNARDYNSKYIDMDQGSRE</sequence>
<feature type="compositionally biased region" description="Low complexity" evidence="1">
    <location>
        <begin position="92"/>
        <end position="111"/>
    </location>
</feature>
<organism evidence="2 3">
    <name type="scientific">Pleomassaria siparia CBS 279.74</name>
    <dbReference type="NCBI Taxonomy" id="1314801"/>
    <lineage>
        <taxon>Eukaryota</taxon>
        <taxon>Fungi</taxon>
        <taxon>Dikarya</taxon>
        <taxon>Ascomycota</taxon>
        <taxon>Pezizomycotina</taxon>
        <taxon>Dothideomycetes</taxon>
        <taxon>Pleosporomycetidae</taxon>
        <taxon>Pleosporales</taxon>
        <taxon>Pleomassariaceae</taxon>
        <taxon>Pleomassaria</taxon>
    </lineage>
</organism>
<protein>
    <submittedName>
        <fullName evidence="2">Uncharacterized protein</fullName>
    </submittedName>
</protein>
<feature type="region of interest" description="Disordered" evidence="1">
    <location>
        <begin position="1"/>
        <end position="151"/>
    </location>
</feature>
<evidence type="ECO:0000313" key="3">
    <source>
        <dbReference type="Proteomes" id="UP000799428"/>
    </source>
</evidence>
<accession>A0A6G1KAK9</accession>
<feature type="compositionally biased region" description="Basic and acidic residues" evidence="1">
    <location>
        <begin position="393"/>
        <end position="420"/>
    </location>
</feature>
<evidence type="ECO:0000256" key="1">
    <source>
        <dbReference type="SAM" id="MobiDB-lite"/>
    </source>
</evidence>
<dbReference type="Proteomes" id="UP000799428">
    <property type="component" value="Unassembled WGS sequence"/>
</dbReference>
<feature type="compositionally biased region" description="Low complexity" evidence="1">
    <location>
        <begin position="255"/>
        <end position="268"/>
    </location>
</feature>